<dbReference type="EMBL" id="CAJJDM010000109">
    <property type="protein sequence ID" value="CAD8098231.1"/>
    <property type="molecule type" value="Genomic_DNA"/>
</dbReference>
<evidence type="ECO:0000313" key="1">
    <source>
        <dbReference type="EMBL" id="CAD8098231.1"/>
    </source>
</evidence>
<dbReference type="OMA" id="MGNSCKQ"/>
<organism evidence="1 2">
    <name type="scientific">Paramecium primaurelia</name>
    <dbReference type="NCBI Taxonomy" id="5886"/>
    <lineage>
        <taxon>Eukaryota</taxon>
        <taxon>Sar</taxon>
        <taxon>Alveolata</taxon>
        <taxon>Ciliophora</taxon>
        <taxon>Intramacronucleata</taxon>
        <taxon>Oligohymenophorea</taxon>
        <taxon>Peniculida</taxon>
        <taxon>Parameciidae</taxon>
        <taxon>Paramecium</taxon>
    </lineage>
</organism>
<keyword evidence="2" id="KW-1185">Reference proteome</keyword>
<evidence type="ECO:0000313" key="2">
    <source>
        <dbReference type="Proteomes" id="UP000688137"/>
    </source>
</evidence>
<dbReference type="AlphaFoldDB" id="A0A8S1P5E2"/>
<accession>A0A8S1P5E2</accession>
<proteinExistence type="predicted"/>
<comment type="caution">
    <text evidence="1">The sequence shown here is derived from an EMBL/GenBank/DDBJ whole genome shotgun (WGS) entry which is preliminary data.</text>
</comment>
<gene>
    <name evidence="1" type="ORF">PPRIM_AZ9-3.1.T1060122</name>
</gene>
<sequence>MGNSCKQKKDTEYEDTQQLQIITLENGIQRINTTIQADSQQLKLNKESPQDGVQISNIQVIMIKPRNEEESALILRDLIQFGNKIIVIPKVNEDSPNTSAKSLSKKGILKNKGSQLTKFSLHSCNQQKRDRFQMFDNK</sequence>
<name>A0A8S1P5E2_PARPR</name>
<reference evidence="1" key="1">
    <citation type="submission" date="2021-01" db="EMBL/GenBank/DDBJ databases">
        <authorList>
            <consortium name="Genoscope - CEA"/>
            <person name="William W."/>
        </authorList>
    </citation>
    <scope>NUCLEOTIDE SEQUENCE</scope>
</reference>
<protein>
    <submittedName>
        <fullName evidence="1">Uncharacterized protein</fullName>
    </submittedName>
</protein>
<dbReference type="Proteomes" id="UP000688137">
    <property type="component" value="Unassembled WGS sequence"/>
</dbReference>